<accession>A0A6C0BYW1</accession>
<dbReference type="Pfam" id="PF02037">
    <property type="entry name" value="SAP"/>
    <property type="match status" value="1"/>
</dbReference>
<dbReference type="AlphaFoldDB" id="A0A6C0BYW1"/>
<reference evidence="2" key="1">
    <citation type="journal article" date="2020" name="Nature">
        <title>Giant virus diversity and host interactions through global metagenomics.</title>
        <authorList>
            <person name="Schulz F."/>
            <person name="Roux S."/>
            <person name="Paez-Espino D."/>
            <person name="Jungbluth S."/>
            <person name="Walsh D.A."/>
            <person name="Denef V.J."/>
            <person name="McMahon K.D."/>
            <person name="Konstantinidis K.T."/>
            <person name="Eloe-Fadrosh E.A."/>
            <person name="Kyrpides N.C."/>
            <person name="Woyke T."/>
        </authorList>
    </citation>
    <scope>NUCLEOTIDE SEQUENCE</scope>
    <source>
        <strain evidence="2">GVMAG-M-3300020166-5</strain>
    </source>
</reference>
<evidence type="ECO:0000313" key="2">
    <source>
        <dbReference type="EMBL" id="QHS97011.1"/>
    </source>
</evidence>
<dbReference type="EMBL" id="MN739283">
    <property type="protein sequence ID" value="QHS97011.1"/>
    <property type="molecule type" value="Genomic_DNA"/>
</dbReference>
<dbReference type="SUPFAM" id="SSF57850">
    <property type="entry name" value="RING/U-box"/>
    <property type="match status" value="1"/>
</dbReference>
<protein>
    <recommendedName>
        <fullName evidence="1">SAP domain-containing protein</fullName>
    </recommendedName>
</protein>
<evidence type="ECO:0000259" key="1">
    <source>
        <dbReference type="Pfam" id="PF02037"/>
    </source>
</evidence>
<dbReference type="InterPro" id="IPR003034">
    <property type="entry name" value="SAP_dom"/>
</dbReference>
<dbReference type="InterPro" id="IPR036361">
    <property type="entry name" value="SAP_dom_sf"/>
</dbReference>
<dbReference type="Gene3D" id="1.10.720.30">
    <property type="entry name" value="SAP domain"/>
    <property type="match status" value="1"/>
</dbReference>
<name>A0A6C0BYW1_9ZZZZ</name>
<sequence length="210" mass="24290">MQITDQNKNLFLSLLEEDDVTDNDNECLITSTKLTDNFITLPCTHKFNYEPLFEAVKIQKLSKTSYRTLHLAINEIQCPYCRTIHNKLLPFVPTEANKRTIISINAPDKFCMHHMECSWKFKSGIRKNTLCNCKAYKSEVGVFCKSHHSRIIKQKEAAEVSIHWNGEMESLKKFTIPQLKVILHKGNLKKTGNKACLINRIVTNKKKYTT</sequence>
<organism evidence="2">
    <name type="scientific">viral metagenome</name>
    <dbReference type="NCBI Taxonomy" id="1070528"/>
    <lineage>
        <taxon>unclassified sequences</taxon>
        <taxon>metagenomes</taxon>
        <taxon>organismal metagenomes</taxon>
    </lineage>
</organism>
<feature type="domain" description="SAP" evidence="1">
    <location>
        <begin position="171"/>
        <end position="202"/>
    </location>
</feature>
<proteinExistence type="predicted"/>
<dbReference type="SUPFAM" id="SSF68906">
    <property type="entry name" value="SAP domain"/>
    <property type="match status" value="1"/>
</dbReference>